<sequence>MDRFASSFALIVLLSAVGCGSKESGTATATPANSSPSGQTTAAATGVTDPSNVVAQFLDRVRRGGEDSGAGELLTQRAQSELRRIGRSVQPIGTPDARFSVTRAEMVPDEPNAALVHTIWTEPNADGSQTETQVVWAMQKEASEWRISGMAMEMDPNQDPLIIDFENGQRMAQMLDGPATDQPGDVQAAEAPAADTIAR</sequence>
<accession>A0A517N3I5</accession>
<proteinExistence type="predicted"/>
<dbReference type="KEGG" id="rlc:K227x_00660"/>
<feature type="region of interest" description="Disordered" evidence="1">
    <location>
        <begin position="174"/>
        <end position="199"/>
    </location>
</feature>
<protein>
    <recommendedName>
        <fullName evidence="4">DUF3828 domain-containing protein</fullName>
    </recommendedName>
</protein>
<dbReference type="AlphaFoldDB" id="A0A517N3I5"/>
<evidence type="ECO:0008006" key="4">
    <source>
        <dbReference type="Google" id="ProtNLM"/>
    </source>
</evidence>
<feature type="compositionally biased region" description="Polar residues" evidence="1">
    <location>
        <begin position="23"/>
        <end position="45"/>
    </location>
</feature>
<name>A0A517N3I5_9BACT</name>
<evidence type="ECO:0000313" key="3">
    <source>
        <dbReference type="Proteomes" id="UP000318538"/>
    </source>
</evidence>
<dbReference type="OrthoDB" id="292759at2"/>
<dbReference type="RefSeq" id="WP_145167447.1">
    <property type="nucleotide sequence ID" value="NZ_CP036525.1"/>
</dbReference>
<dbReference type="EMBL" id="CP036525">
    <property type="protein sequence ID" value="QDT01699.1"/>
    <property type="molecule type" value="Genomic_DNA"/>
</dbReference>
<evidence type="ECO:0000313" key="2">
    <source>
        <dbReference type="EMBL" id="QDT01699.1"/>
    </source>
</evidence>
<gene>
    <name evidence="2" type="ORF">K227x_00660</name>
</gene>
<reference evidence="2 3" key="1">
    <citation type="submission" date="2019-02" db="EMBL/GenBank/DDBJ databases">
        <title>Deep-cultivation of Planctomycetes and their phenomic and genomic characterization uncovers novel biology.</title>
        <authorList>
            <person name="Wiegand S."/>
            <person name="Jogler M."/>
            <person name="Boedeker C."/>
            <person name="Pinto D."/>
            <person name="Vollmers J."/>
            <person name="Rivas-Marin E."/>
            <person name="Kohn T."/>
            <person name="Peeters S.H."/>
            <person name="Heuer A."/>
            <person name="Rast P."/>
            <person name="Oberbeckmann S."/>
            <person name="Bunk B."/>
            <person name="Jeske O."/>
            <person name="Meyerdierks A."/>
            <person name="Storesund J.E."/>
            <person name="Kallscheuer N."/>
            <person name="Luecker S."/>
            <person name="Lage O.M."/>
            <person name="Pohl T."/>
            <person name="Merkel B.J."/>
            <person name="Hornburger P."/>
            <person name="Mueller R.-W."/>
            <person name="Bruemmer F."/>
            <person name="Labrenz M."/>
            <person name="Spormann A.M."/>
            <person name="Op den Camp H."/>
            <person name="Overmann J."/>
            <person name="Amann R."/>
            <person name="Jetten M.S.M."/>
            <person name="Mascher T."/>
            <person name="Medema M.H."/>
            <person name="Devos D.P."/>
            <person name="Kaster A.-K."/>
            <person name="Ovreas L."/>
            <person name="Rohde M."/>
            <person name="Galperin M.Y."/>
            <person name="Jogler C."/>
        </authorList>
    </citation>
    <scope>NUCLEOTIDE SEQUENCE [LARGE SCALE GENOMIC DNA]</scope>
    <source>
        <strain evidence="2 3">K22_7</strain>
    </source>
</reference>
<evidence type="ECO:0000256" key="1">
    <source>
        <dbReference type="SAM" id="MobiDB-lite"/>
    </source>
</evidence>
<feature type="region of interest" description="Disordered" evidence="1">
    <location>
        <begin position="22"/>
        <end position="45"/>
    </location>
</feature>
<organism evidence="2 3">
    <name type="scientific">Rubripirellula lacrimiformis</name>
    <dbReference type="NCBI Taxonomy" id="1930273"/>
    <lineage>
        <taxon>Bacteria</taxon>
        <taxon>Pseudomonadati</taxon>
        <taxon>Planctomycetota</taxon>
        <taxon>Planctomycetia</taxon>
        <taxon>Pirellulales</taxon>
        <taxon>Pirellulaceae</taxon>
        <taxon>Rubripirellula</taxon>
    </lineage>
</organism>
<dbReference type="PROSITE" id="PS51257">
    <property type="entry name" value="PROKAR_LIPOPROTEIN"/>
    <property type="match status" value="1"/>
</dbReference>
<dbReference type="Proteomes" id="UP000318538">
    <property type="component" value="Chromosome"/>
</dbReference>
<keyword evidence="3" id="KW-1185">Reference proteome</keyword>